<accession>A0A0F8Y889</accession>
<evidence type="ECO:0000313" key="1">
    <source>
        <dbReference type="EMBL" id="KKK77578.1"/>
    </source>
</evidence>
<gene>
    <name evidence="1" type="ORF">LCGC14_2852150</name>
</gene>
<sequence length="74" mass="8289">MATQVDNTAQVDNSESYLYVTRYCGPLVKNGGDPKRVEIHRQGDGPAIADVTWEEFKGIICLGQELIERCNFLD</sequence>
<name>A0A0F8Y889_9ZZZZ</name>
<dbReference type="EMBL" id="LAZR01054887">
    <property type="protein sequence ID" value="KKK77578.1"/>
    <property type="molecule type" value="Genomic_DNA"/>
</dbReference>
<protein>
    <submittedName>
        <fullName evidence="1">Uncharacterized protein</fullName>
    </submittedName>
</protein>
<organism evidence="1">
    <name type="scientific">marine sediment metagenome</name>
    <dbReference type="NCBI Taxonomy" id="412755"/>
    <lineage>
        <taxon>unclassified sequences</taxon>
        <taxon>metagenomes</taxon>
        <taxon>ecological metagenomes</taxon>
    </lineage>
</organism>
<reference evidence="1" key="1">
    <citation type="journal article" date="2015" name="Nature">
        <title>Complex archaea that bridge the gap between prokaryotes and eukaryotes.</title>
        <authorList>
            <person name="Spang A."/>
            <person name="Saw J.H."/>
            <person name="Jorgensen S.L."/>
            <person name="Zaremba-Niedzwiedzka K."/>
            <person name="Martijn J."/>
            <person name="Lind A.E."/>
            <person name="van Eijk R."/>
            <person name="Schleper C."/>
            <person name="Guy L."/>
            <person name="Ettema T.J."/>
        </authorList>
    </citation>
    <scope>NUCLEOTIDE SEQUENCE</scope>
</reference>
<proteinExistence type="predicted"/>
<dbReference type="AlphaFoldDB" id="A0A0F8Y889"/>
<comment type="caution">
    <text evidence="1">The sequence shown here is derived from an EMBL/GenBank/DDBJ whole genome shotgun (WGS) entry which is preliminary data.</text>
</comment>